<keyword evidence="2" id="KW-0812">Transmembrane</keyword>
<gene>
    <name evidence="3" type="ORF">LOC71_00510</name>
</gene>
<feature type="compositionally biased region" description="Polar residues" evidence="1">
    <location>
        <begin position="1"/>
        <end position="15"/>
    </location>
</feature>
<accession>A0ABS8ND26</accession>
<keyword evidence="2" id="KW-1133">Transmembrane helix</keyword>
<evidence type="ECO:0000313" key="4">
    <source>
        <dbReference type="Proteomes" id="UP001430306"/>
    </source>
</evidence>
<feature type="region of interest" description="Disordered" evidence="1">
    <location>
        <begin position="1"/>
        <end position="32"/>
    </location>
</feature>
<evidence type="ECO:0008006" key="5">
    <source>
        <dbReference type="Google" id="ProtNLM"/>
    </source>
</evidence>
<keyword evidence="2" id="KW-0472">Membrane</keyword>
<dbReference type="EMBL" id="JAJKFW010000003">
    <property type="protein sequence ID" value="MCC9640738.1"/>
    <property type="molecule type" value="Genomic_DNA"/>
</dbReference>
<organism evidence="3 4">
    <name type="scientific">Rhodopirellula halodulae</name>
    <dbReference type="NCBI Taxonomy" id="2894198"/>
    <lineage>
        <taxon>Bacteria</taxon>
        <taxon>Pseudomonadati</taxon>
        <taxon>Planctomycetota</taxon>
        <taxon>Planctomycetia</taxon>
        <taxon>Pirellulales</taxon>
        <taxon>Pirellulaceae</taxon>
        <taxon>Rhodopirellula</taxon>
    </lineage>
</organism>
<evidence type="ECO:0000256" key="2">
    <source>
        <dbReference type="SAM" id="Phobius"/>
    </source>
</evidence>
<dbReference type="Proteomes" id="UP001430306">
    <property type="component" value="Unassembled WGS sequence"/>
</dbReference>
<keyword evidence="4" id="KW-1185">Reference proteome</keyword>
<reference evidence="3" key="1">
    <citation type="submission" date="2021-11" db="EMBL/GenBank/DDBJ databases">
        <title>Genome sequence.</title>
        <authorList>
            <person name="Sun Q."/>
        </authorList>
    </citation>
    <scope>NUCLEOTIDE SEQUENCE</scope>
    <source>
        <strain evidence="3">JC740</strain>
    </source>
</reference>
<feature type="transmembrane region" description="Helical" evidence="2">
    <location>
        <begin position="53"/>
        <end position="72"/>
    </location>
</feature>
<comment type="caution">
    <text evidence="3">The sequence shown here is derived from an EMBL/GenBank/DDBJ whole genome shotgun (WGS) entry which is preliminary data.</text>
</comment>
<proteinExistence type="predicted"/>
<feature type="transmembrane region" description="Helical" evidence="2">
    <location>
        <begin position="101"/>
        <end position="120"/>
    </location>
</feature>
<evidence type="ECO:0000256" key="1">
    <source>
        <dbReference type="SAM" id="MobiDB-lite"/>
    </source>
</evidence>
<protein>
    <recommendedName>
        <fullName evidence="5">Transmembrane protein</fullName>
    </recommendedName>
</protein>
<dbReference type="RefSeq" id="WP_230270362.1">
    <property type="nucleotide sequence ID" value="NZ_JAJKFW010000003.1"/>
</dbReference>
<feature type="transmembrane region" description="Helical" evidence="2">
    <location>
        <begin position="79"/>
        <end position="95"/>
    </location>
</feature>
<evidence type="ECO:0000313" key="3">
    <source>
        <dbReference type="EMBL" id="MCC9640738.1"/>
    </source>
</evidence>
<name>A0ABS8ND26_9BACT</name>
<sequence length="121" mass="12555">MSDNPENDSPNQDASDTAAVRHGSPFAPGSVRPMAPEVAVIVPAEVWVPESGVLVSAVLASAVILLFSLACWRLFPGGGILVTSLGGTLAIMGMFSKRTLSATVCLLAHAGLFAACYWKLI</sequence>